<dbReference type="PANTHER" id="PTHR43311">
    <property type="entry name" value="GLUTAMATE--TRNA LIGASE"/>
    <property type="match status" value="1"/>
</dbReference>
<feature type="short sequence motif" description="'KMSKS' region" evidence="7">
    <location>
        <begin position="258"/>
        <end position="262"/>
    </location>
</feature>
<dbReference type="InterPro" id="IPR014729">
    <property type="entry name" value="Rossmann-like_a/b/a_fold"/>
</dbReference>
<dbReference type="FunFam" id="3.40.50.620:FF:000045">
    <property type="entry name" value="Glutamate--tRNA ligase, mitochondrial"/>
    <property type="match status" value="1"/>
</dbReference>
<name>A0A1F4VYM4_UNCKA</name>
<accession>A0A1F4VYM4</accession>
<keyword evidence="7" id="KW-0963">Cytoplasm</keyword>
<gene>
    <name evidence="7" type="primary">gltX</name>
    <name evidence="10" type="ORF">A2264_03300</name>
</gene>
<evidence type="ECO:0000259" key="9">
    <source>
        <dbReference type="Pfam" id="PF19269"/>
    </source>
</evidence>
<dbReference type="NCBIfam" id="TIGR00464">
    <property type="entry name" value="gltX_bact"/>
    <property type="match status" value="1"/>
</dbReference>
<dbReference type="InterPro" id="IPR008925">
    <property type="entry name" value="aa_tRNA-synth_I_cd-bd_sf"/>
</dbReference>
<dbReference type="InterPro" id="IPR004527">
    <property type="entry name" value="Glu-tRNA-ligase_bac/mito"/>
</dbReference>
<proteinExistence type="inferred from homology"/>
<evidence type="ECO:0000313" key="10">
    <source>
        <dbReference type="EMBL" id="OGC62286.1"/>
    </source>
</evidence>
<organism evidence="10 11">
    <name type="scientific">candidate division WWE3 bacterium RIFOXYA2_FULL_46_9</name>
    <dbReference type="NCBI Taxonomy" id="1802636"/>
    <lineage>
        <taxon>Bacteria</taxon>
        <taxon>Katanobacteria</taxon>
    </lineage>
</organism>
<evidence type="ECO:0000256" key="5">
    <source>
        <dbReference type="ARBA" id="ARBA00022917"/>
    </source>
</evidence>
<comment type="catalytic activity">
    <reaction evidence="7">
        <text>tRNA(Glu) + L-glutamate + ATP = L-glutamyl-tRNA(Glu) + AMP + diphosphate</text>
        <dbReference type="Rhea" id="RHEA:23540"/>
        <dbReference type="Rhea" id="RHEA-COMP:9663"/>
        <dbReference type="Rhea" id="RHEA-COMP:9680"/>
        <dbReference type="ChEBI" id="CHEBI:29985"/>
        <dbReference type="ChEBI" id="CHEBI:30616"/>
        <dbReference type="ChEBI" id="CHEBI:33019"/>
        <dbReference type="ChEBI" id="CHEBI:78442"/>
        <dbReference type="ChEBI" id="CHEBI:78520"/>
        <dbReference type="ChEBI" id="CHEBI:456215"/>
        <dbReference type="EC" id="6.1.1.17"/>
    </reaction>
</comment>
<dbReference type="Pfam" id="PF19269">
    <property type="entry name" value="Anticodon_2"/>
    <property type="match status" value="1"/>
</dbReference>
<dbReference type="GO" id="GO:0008270">
    <property type="term" value="F:zinc ion binding"/>
    <property type="evidence" value="ECO:0007669"/>
    <property type="project" value="InterPro"/>
</dbReference>
<dbReference type="Proteomes" id="UP000176614">
    <property type="component" value="Unassembled WGS sequence"/>
</dbReference>
<dbReference type="InterPro" id="IPR049940">
    <property type="entry name" value="GluQ/Sye"/>
</dbReference>
<keyword evidence="3 7" id="KW-0547">Nucleotide-binding</keyword>
<dbReference type="InterPro" id="IPR020751">
    <property type="entry name" value="aa-tRNA-synth_I_codon-bd_sub2"/>
</dbReference>
<sequence length="489" mass="56612">MEETTFKGVRTRMAPSPTGEYHIGHIRTLLYNIAYARKHGGKFIVRIEDTDRTRFVPDATEKILDVIRDYGFSWDEGPEAEGKFGPYVQSERLNLYKKYALELVEKKHAYYCFCTSERLAELREVQQKQGVSATRYDRACLKLSQTEIEQKLASNTPYVIRLKVPENEEISFHDEILGDITFNSSDIDDQVLLKSDGYPTYHLAVVVDDHLMGVTHIMRGTDWVPSTPKHVLLYRAFGWKMPITAHLPNIKEKGANKKLSKRFGPVSAREFLEEGYLVPALVNFLMFLGWNPGTEKEIYTLEEFVQDFDTKKIQHTDLVAFDRDKLLWLNGIYIRQLTDSQLWEEVTKWAQKYNVALLSSAKNDEFNIKVISLIKERLKVLKEFSELTEFFYIRPSVDISMTVSYAGNEATAKEIITNFAGEYERVSEGDWNTEYLDKYSHELLEKYGYKPKEAFMTLRVFLTGKTATPPLFDVLSLLGKDQTLERLKI</sequence>
<protein>
    <recommendedName>
        <fullName evidence="7">Glutamate--tRNA ligase</fullName>
        <ecNumber evidence="7">6.1.1.17</ecNumber>
    </recommendedName>
    <alternativeName>
        <fullName evidence="7">Glutamyl-tRNA synthetase</fullName>
        <shortName evidence="7">GluRS</shortName>
    </alternativeName>
</protein>
<comment type="subunit">
    <text evidence="7">Monomer.</text>
</comment>
<dbReference type="SUPFAM" id="SSF48163">
    <property type="entry name" value="An anticodon-binding domain of class I aminoacyl-tRNA synthetases"/>
    <property type="match status" value="1"/>
</dbReference>
<comment type="subcellular location">
    <subcellularLocation>
        <location evidence="7">Cytoplasm</location>
    </subcellularLocation>
</comment>
<dbReference type="EMBL" id="MEVT01000022">
    <property type="protein sequence ID" value="OGC62286.1"/>
    <property type="molecule type" value="Genomic_DNA"/>
</dbReference>
<dbReference type="GO" id="GO:0005737">
    <property type="term" value="C:cytoplasm"/>
    <property type="evidence" value="ECO:0007669"/>
    <property type="project" value="UniProtKB-SubCell"/>
</dbReference>
<evidence type="ECO:0000256" key="4">
    <source>
        <dbReference type="ARBA" id="ARBA00022840"/>
    </source>
</evidence>
<dbReference type="GO" id="GO:0000049">
    <property type="term" value="F:tRNA binding"/>
    <property type="evidence" value="ECO:0007669"/>
    <property type="project" value="InterPro"/>
</dbReference>
<dbReference type="PRINTS" id="PR00987">
    <property type="entry name" value="TRNASYNTHGLU"/>
</dbReference>
<dbReference type="InterPro" id="IPR000924">
    <property type="entry name" value="Glu/Gln-tRNA-synth"/>
</dbReference>
<feature type="short sequence motif" description="'HIGH' region" evidence="7">
    <location>
        <begin position="15"/>
        <end position="25"/>
    </location>
</feature>
<keyword evidence="6 7" id="KW-0030">Aminoacyl-tRNA synthetase</keyword>
<evidence type="ECO:0000259" key="8">
    <source>
        <dbReference type="Pfam" id="PF00749"/>
    </source>
</evidence>
<dbReference type="AlphaFoldDB" id="A0A1F4VYM4"/>
<evidence type="ECO:0000256" key="1">
    <source>
        <dbReference type="ARBA" id="ARBA00007894"/>
    </source>
</evidence>
<evidence type="ECO:0000313" key="11">
    <source>
        <dbReference type="Proteomes" id="UP000176614"/>
    </source>
</evidence>
<comment type="caution">
    <text evidence="7">Lacks conserved residue(s) required for the propagation of feature annotation.</text>
</comment>
<comment type="similarity">
    <text evidence="1 7">Belongs to the class-I aminoacyl-tRNA synthetase family. Glutamate--tRNA ligase type 1 subfamily.</text>
</comment>
<keyword evidence="4 7" id="KW-0067">ATP-binding</keyword>
<comment type="function">
    <text evidence="7">Catalyzes the attachment of glutamate to tRNA(Glu) in a two-step reaction: glutamate is first activated by ATP to form Glu-AMP and then transferred to the acceptor end of tRNA(Glu).</text>
</comment>
<keyword evidence="2 7" id="KW-0436">Ligase</keyword>
<dbReference type="Pfam" id="PF00749">
    <property type="entry name" value="tRNA-synt_1c"/>
    <property type="match status" value="1"/>
</dbReference>
<keyword evidence="5 7" id="KW-0648">Protein biosynthesis</keyword>
<evidence type="ECO:0000256" key="7">
    <source>
        <dbReference type="HAMAP-Rule" id="MF_00022"/>
    </source>
</evidence>
<dbReference type="HAMAP" id="MF_00022">
    <property type="entry name" value="Glu_tRNA_synth_type1"/>
    <property type="match status" value="1"/>
</dbReference>
<evidence type="ECO:0000256" key="2">
    <source>
        <dbReference type="ARBA" id="ARBA00022598"/>
    </source>
</evidence>
<dbReference type="Gene3D" id="3.40.50.620">
    <property type="entry name" value="HUPs"/>
    <property type="match status" value="1"/>
</dbReference>
<dbReference type="EC" id="6.1.1.17" evidence="7"/>
<comment type="caution">
    <text evidence="10">The sequence shown here is derived from an EMBL/GenBank/DDBJ whole genome shotgun (WGS) entry which is preliminary data.</text>
</comment>
<dbReference type="CDD" id="cd00808">
    <property type="entry name" value="GluRS_core"/>
    <property type="match status" value="1"/>
</dbReference>
<dbReference type="SUPFAM" id="SSF52374">
    <property type="entry name" value="Nucleotidylyl transferase"/>
    <property type="match status" value="1"/>
</dbReference>
<dbReference type="InterPro" id="IPR045462">
    <property type="entry name" value="aa-tRNA-synth_I_cd-bd"/>
</dbReference>
<feature type="domain" description="Aminoacyl-tRNA synthetase class I anticodon-binding" evidence="9">
    <location>
        <begin position="344"/>
        <end position="488"/>
    </location>
</feature>
<reference evidence="10 11" key="1">
    <citation type="journal article" date="2016" name="Nat. Commun.">
        <title>Thousands of microbial genomes shed light on interconnected biogeochemical processes in an aquifer system.</title>
        <authorList>
            <person name="Anantharaman K."/>
            <person name="Brown C.T."/>
            <person name="Hug L.A."/>
            <person name="Sharon I."/>
            <person name="Castelle C.J."/>
            <person name="Probst A.J."/>
            <person name="Thomas B.C."/>
            <person name="Singh A."/>
            <person name="Wilkins M.J."/>
            <person name="Karaoz U."/>
            <person name="Brodie E.L."/>
            <person name="Williams K.H."/>
            <person name="Hubbard S.S."/>
            <person name="Banfield J.F."/>
        </authorList>
    </citation>
    <scope>NUCLEOTIDE SEQUENCE [LARGE SCALE GENOMIC DNA]</scope>
</reference>
<feature type="domain" description="Glutamyl/glutaminyl-tRNA synthetase class Ib catalytic" evidence="8">
    <location>
        <begin position="9"/>
        <end position="328"/>
    </location>
</feature>
<evidence type="ECO:0000256" key="3">
    <source>
        <dbReference type="ARBA" id="ARBA00022741"/>
    </source>
</evidence>
<dbReference type="GO" id="GO:0004818">
    <property type="term" value="F:glutamate-tRNA ligase activity"/>
    <property type="evidence" value="ECO:0007669"/>
    <property type="project" value="UniProtKB-UniRule"/>
</dbReference>
<dbReference type="GO" id="GO:0005524">
    <property type="term" value="F:ATP binding"/>
    <property type="evidence" value="ECO:0007669"/>
    <property type="project" value="UniProtKB-UniRule"/>
</dbReference>
<dbReference type="PANTHER" id="PTHR43311:SF2">
    <property type="entry name" value="GLUTAMATE--TRNA LIGASE, MITOCHONDRIAL-RELATED"/>
    <property type="match status" value="1"/>
</dbReference>
<dbReference type="Gene3D" id="1.10.10.350">
    <property type="match status" value="1"/>
</dbReference>
<dbReference type="InterPro" id="IPR033910">
    <property type="entry name" value="GluRS_core"/>
</dbReference>
<feature type="binding site" evidence="7">
    <location>
        <position position="261"/>
    </location>
    <ligand>
        <name>ATP</name>
        <dbReference type="ChEBI" id="CHEBI:30616"/>
    </ligand>
</feature>
<dbReference type="InterPro" id="IPR020058">
    <property type="entry name" value="Glu/Gln-tRNA-synth_Ib_cat-dom"/>
</dbReference>
<evidence type="ECO:0000256" key="6">
    <source>
        <dbReference type="ARBA" id="ARBA00023146"/>
    </source>
</evidence>
<dbReference type="GO" id="GO:0006424">
    <property type="term" value="P:glutamyl-tRNA aminoacylation"/>
    <property type="evidence" value="ECO:0007669"/>
    <property type="project" value="UniProtKB-UniRule"/>
</dbReference>